<keyword evidence="1" id="KW-0732">Signal</keyword>
<organism evidence="2 3">
    <name type="scientific">Petrolisthes manimaculis</name>
    <dbReference type="NCBI Taxonomy" id="1843537"/>
    <lineage>
        <taxon>Eukaryota</taxon>
        <taxon>Metazoa</taxon>
        <taxon>Ecdysozoa</taxon>
        <taxon>Arthropoda</taxon>
        <taxon>Crustacea</taxon>
        <taxon>Multicrustacea</taxon>
        <taxon>Malacostraca</taxon>
        <taxon>Eumalacostraca</taxon>
        <taxon>Eucarida</taxon>
        <taxon>Decapoda</taxon>
        <taxon>Pleocyemata</taxon>
        <taxon>Anomura</taxon>
        <taxon>Galatheoidea</taxon>
        <taxon>Porcellanidae</taxon>
        <taxon>Petrolisthes</taxon>
    </lineage>
</organism>
<name>A0AAE1NTC0_9EUCA</name>
<comment type="caution">
    <text evidence="2">The sequence shown here is derived from an EMBL/GenBank/DDBJ whole genome shotgun (WGS) entry which is preliminary data.</text>
</comment>
<dbReference type="Proteomes" id="UP001292094">
    <property type="component" value="Unassembled WGS sequence"/>
</dbReference>
<reference evidence="2" key="1">
    <citation type="submission" date="2023-11" db="EMBL/GenBank/DDBJ databases">
        <title>Genome assemblies of two species of porcelain crab, Petrolisthes cinctipes and Petrolisthes manimaculis (Anomura: Porcellanidae).</title>
        <authorList>
            <person name="Angst P."/>
        </authorList>
    </citation>
    <scope>NUCLEOTIDE SEQUENCE</scope>
    <source>
        <strain evidence="2">PB745_02</strain>
        <tissue evidence="2">Gill</tissue>
    </source>
</reference>
<feature type="signal peptide" evidence="1">
    <location>
        <begin position="1"/>
        <end position="20"/>
    </location>
</feature>
<sequence>MMMMTMMMMMIMYETRQLEGAVCPGYTEPAFPQLLMITSTLPPILPPLAVTPAPQHSYLLYSYHTTPYLLLSCHTITLPFSLSYLLHKSKKHPIQSYHTPCYTSSVTSSHFPTTSPVSTSCYTPFDRRKLVAKTTITPPTSLSLSPPPSFTLALFNRASSSSRPSHPLLPTPAFLCRETKTASSDIPNSEPAILIRGMLNHTLHGYEGAPTTTTTNLTTTTTTPALRTNCNCGNLATAITLLPPP</sequence>
<evidence type="ECO:0000256" key="1">
    <source>
        <dbReference type="SAM" id="SignalP"/>
    </source>
</evidence>
<evidence type="ECO:0000313" key="3">
    <source>
        <dbReference type="Proteomes" id="UP001292094"/>
    </source>
</evidence>
<evidence type="ECO:0000313" key="2">
    <source>
        <dbReference type="EMBL" id="KAK4295358.1"/>
    </source>
</evidence>
<accession>A0AAE1NTC0</accession>
<keyword evidence="3" id="KW-1185">Reference proteome</keyword>
<dbReference type="AlphaFoldDB" id="A0AAE1NTC0"/>
<protein>
    <submittedName>
        <fullName evidence="2">Uncharacterized protein</fullName>
    </submittedName>
</protein>
<feature type="chain" id="PRO_5042253292" evidence="1">
    <location>
        <begin position="21"/>
        <end position="245"/>
    </location>
</feature>
<proteinExistence type="predicted"/>
<dbReference type="EMBL" id="JAWZYT010004094">
    <property type="protein sequence ID" value="KAK4295358.1"/>
    <property type="molecule type" value="Genomic_DNA"/>
</dbReference>
<gene>
    <name evidence="2" type="ORF">Pmani_032065</name>
</gene>